<dbReference type="InterPro" id="IPR011320">
    <property type="entry name" value="RNase_H1_N"/>
</dbReference>
<keyword evidence="9" id="KW-0378">Hydrolase</keyword>
<keyword evidence="13" id="KW-1185">Reference proteome</keyword>
<keyword evidence="8" id="KW-0255">Endonuclease</keyword>
<evidence type="ECO:0000256" key="2">
    <source>
        <dbReference type="ARBA" id="ARBA00001946"/>
    </source>
</evidence>
<evidence type="ECO:0000256" key="8">
    <source>
        <dbReference type="ARBA" id="ARBA00022759"/>
    </source>
</evidence>
<dbReference type="InterPro" id="IPR012337">
    <property type="entry name" value="RNaseH-like_sf"/>
</dbReference>
<protein>
    <recommendedName>
        <fullName evidence="5">ribonuclease H</fullName>
        <ecNumber evidence="5">3.1.26.4</ecNumber>
    </recommendedName>
</protein>
<sequence>MAKKYYVVWKGRQHGIYTTWEQCKQQVDGFTGAKFKSYPSLAEAEAAFGAQPAPVRRTAATTKPPTKAKSAALTQAQIEAMPFDIKIFSDGGCEPNPGKAGTGLAVYEHNQLSELWFGLFQTYGTNNTAELHGLHHALLMAQDKLSLGQSVAIFCDSKYSIDCITQWAPGWEKKGWKKSGGEIKNLEIIQPAYRLYQALASRITIHHVNGHVDIEGNELADRMSIVAIDTQETDLIRYRQPYNIPEIMALRTG</sequence>
<comment type="catalytic activity">
    <reaction evidence="1">
        <text>Endonucleolytic cleavage to 5'-phosphomonoester.</text>
        <dbReference type="EC" id="3.1.26.4"/>
    </reaction>
</comment>
<keyword evidence="10" id="KW-0460">Magnesium</keyword>
<comment type="subunit">
    <text evidence="4">Monomer.</text>
</comment>
<dbReference type="InterPro" id="IPR022892">
    <property type="entry name" value="RNaseHI"/>
</dbReference>
<evidence type="ECO:0000256" key="9">
    <source>
        <dbReference type="ARBA" id="ARBA00022801"/>
    </source>
</evidence>
<dbReference type="SUPFAM" id="SSF53098">
    <property type="entry name" value="Ribonuclease H-like"/>
    <property type="match status" value="1"/>
</dbReference>
<dbReference type="InterPro" id="IPR050092">
    <property type="entry name" value="RNase_H"/>
</dbReference>
<dbReference type="SUPFAM" id="SSF55658">
    <property type="entry name" value="L9 N-domain-like"/>
    <property type="match status" value="1"/>
</dbReference>
<evidence type="ECO:0000256" key="4">
    <source>
        <dbReference type="ARBA" id="ARBA00011245"/>
    </source>
</evidence>
<dbReference type="Proteomes" id="UP001595384">
    <property type="component" value="Unassembled WGS sequence"/>
</dbReference>
<keyword evidence="7" id="KW-0479">Metal-binding</keyword>
<dbReference type="PIRSF" id="PIRSF036852">
    <property type="entry name" value="Ribonuclease_H1_euk"/>
    <property type="match status" value="1"/>
</dbReference>
<dbReference type="InterPro" id="IPR009027">
    <property type="entry name" value="Ribosomal_bL9/RNase_H1_N"/>
</dbReference>
<dbReference type="InterPro" id="IPR017067">
    <property type="entry name" value="RNase_H1_euk"/>
</dbReference>
<name>A0ABV7CB34_9VIBR</name>
<dbReference type="RefSeq" id="WP_123014817.1">
    <property type="nucleotide sequence ID" value="NZ_AP024912.1"/>
</dbReference>
<gene>
    <name evidence="12" type="ORF">ACFODT_15925</name>
</gene>
<dbReference type="PROSITE" id="PS50879">
    <property type="entry name" value="RNASE_H_1"/>
    <property type="match status" value="1"/>
</dbReference>
<dbReference type="EMBL" id="JBHRSE010000114">
    <property type="protein sequence ID" value="MFC3025292.1"/>
    <property type="molecule type" value="Genomic_DNA"/>
</dbReference>
<dbReference type="EC" id="3.1.26.4" evidence="5"/>
<dbReference type="Pfam" id="PF00075">
    <property type="entry name" value="RNase_H"/>
    <property type="match status" value="1"/>
</dbReference>
<evidence type="ECO:0000256" key="7">
    <source>
        <dbReference type="ARBA" id="ARBA00022723"/>
    </source>
</evidence>
<comment type="caution">
    <text evidence="12">The sequence shown here is derived from an EMBL/GenBank/DDBJ whole genome shotgun (WGS) entry which is preliminary data.</text>
</comment>
<dbReference type="Pfam" id="PF01693">
    <property type="entry name" value="Cauli_VI"/>
    <property type="match status" value="1"/>
</dbReference>
<organism evidence="12 13">
    <name type="scientific">Vibrio zhugei</name>
    <dbReference type="NCBI Taxonomy" id="2479546"/>
    <lineage>
        <taxon>Bacteria</taxon>
        <taxon>Pseudomonadati</taxon>
        <taxon>Pseudomonadota</taxon>
        <taxon>Gammaproteobacteria</taxon>
        <taxon>Vibrionales</taxon>
        <taxon>Vibrionaceae</taxon>
        <taxon>Vibrio</taxon>
    </lineage>
</organism>
<keyword evidence="6" id="KW-0540">Nuclease</keyword>
<evidence type="ECO:0000256" key="1">
    <source>
        <dbReference type="ARBA" id="ARBA00000077"/>
    </source>
</evidence>
<comment type="similarity">
    <text evidence="3">Belongs to the RNase H family.</text>
</comment>
<proteinExistence type="inferred from homology"/>
<evidence type="ECO:0000256" key="5">
    <source>
        <dbReference type="ARBA" id="ARBA00012180"/>
    </source>
</evidence>
<dbReference type="PANTHER" id="PTHR10642:SF26">
    <property type="entry name" value="RIBONUCLEASE H1"/>
    <property type="match status" value="1"/>
</dbReference>
<evidence type="ECO:0000256" key="3">
    <source>
        <dbReference type="ARBA" id="ARBA00005300"/>
    </source>
</evidence>
<dbReference type="Gene3D" id="3.40.970.10">
    <property type="entry name" value="Ribonuclease H1, N-terminal domain"/>
    <property type="match status" value="1"/>
</dbReference>
<evidence type="ECO:0000256" key="10">
    <source>
        <dbReference type="ARBA" id="ARBA00022842"/>
    </source>
</evidence>
<dbReference type="InterPro" id="IPR037056">
    <property type="entry name" value="RNase_H1_N_sf"/>
</dbReference>
<evidence type="ECO:0000256" key="6">
    <source>
        <dbReference type="ARBA" id="ARBA00022722"/>
    </source>
</evidence>
<accession>A0ABV7CB34</accession>
<evidence type="ECO:0000313" key="13">
    <source>
        <dbReference type="Proteomes" id="UP001595384"/>
    </source>
</evidence>
<evidence type="ECO:0000313" key="12">
    <source>
        <dbReference type="EMBL" id="MFC3025292.1"/>
    </source>
</evidence>
<dbReference type="Gene3D" id="3.30.420.10">
    <property type="entry name" value="Ribonuclease H-like superfamily/Ribonuclease H"/>
    <property type="match status" value="1"/>
</dbReference>
<dbReference type="PANTHER" id="PTHR10642">
    <property type="entry name" value="RIBONUCLEASE H1"/>
    <property type="match status" value="1"/>
</dbReference>
<reference evidence="13" key="1">
    <citation type="journal article" date="2019" name="Int. J. Syst. Evol. Microbiol.">
        <title>The Global Catalogue of Microorganisms (GCM) 10K type strain sequencing project: providing services to taxonomists for standard genome sequencing and annotation.</title>
        <authorList>
            <consortium name="The Broad Institute Genomics Platform"/>
            <consortium name="The Broad Institute Genome Sequencing Center for Infectious Disease"/>
            <person name="Wu L."/>
            <person name="Ma J."/>
        </authorList>
    </citation>
    <scope>NUCLEOTIDE SEQUENCE [LARGE SCALE GENOMIC DNA]</scope>
    <source>
        <strain evidence="13">KCTC 62784</strain>
    </source>
</reference>
<dbReference type="InterPro" id="IPR036397">
    <property type="entry name" value="RNaseH_sf"/>
</dbReference>
<evidence type="ECO:0000259" key="11">
    <source>
        <dbReference type="PROSITE" id="PS50879"/>
    </source>
</evidence>
<dbReference type="InterPro" id="IPR002156">
    <property type="entry name" value="RNaseH_domain"/>
</dbReference>
<dbReference type="CDD" id="cd09278">
    <property type="entry name" value="RNase_HI_prokaryote_like"/>
    <property type="match status" value="1"/>
</dbReference>
<comment type="cofactor">
    <cofactor evidence="2">
        <name>Mg(2+)</name>
        <dbReference type="ChEBI" id="CHEBI:18420"/>
    </cofactor>
</comment>
<feature type="domain" description="RNase H type-1" evidence="11">
    <location>
        <begin position="81"/>
        <end position="229"/>
    </location>
</feature>